<dbReference type="SUPFAM" id="SSF55785">
    <property type="entry name" value="PYP-like sensor domain (PAS domain)"/>
    <property type="match status" value="1"/>
</dbReference>
<dbReference type="Pfam" id="PF25601">
    <property type="entry name" value="AAA_lid_14"/>
    <property type="match status" value="1"/>
</dbReference>
<keyword evidence="1" id="KW-0547">Nucleotide-binding</keyword>
<gene>
    <name evidence="8" type="ORF">DW099_01370</name>
</gene>
<organism evidence="8 9">
    <name type="scientific">Emergencia timonensis</name>
    <dbReference type="NCBI Taxonomy" id="1776384"/>
    <lineage>
        <taxon>Bacteria</taxon>
        <taxon>Bacillati</taxon>
        <taxon>Bacillota</taxon>
        <taxon>Clostridia</taxon>
        <taxon>Peptostreptococcales</taxon>
        <taxon>Anaerovoracaceae</taxon>
        <taxon>Emergencia</taxon>
    </lineage>
</organism>
<dbReference type="RefSeq" id="WP_118333353.1">
    <property type="nucleotide sequence ID" value="NZ_AP025567.1"/>
</dbReference>
<dbReference type="PROSITE" id="PS50112">
    <property type="entry name" value="PAS"/>
    <property type="match status" value="1"/>
</dbReference>
<evidence type="ECO:0000259" key="6">
    <source>
        <dbReference type="PROSITE" id="PS50045"/>
    </source>
</evidence>
<dbReference type="InterPro" id="IPR025662">
    <property type="entry name" value="Sigma_54_int_dom_ATP-bd_1"/>
</dbReference>
<dbReference type="Proteomes" id="UP000284841">
    <property type="component" value="Unassembled WGS sequence"/>
</dbReference>
<dbReference type="FunFam" id="3.40.50.300:FF:000006">
    <property type="entry name" value="DNA-binding transcriptional regulator NtrC"/>
    <property type="match status" value="1"/>
</dbReference>
<dbReference type="SUPFAM" id="SSF46689">
    <property type="entry name" value="Homeodomain-like"/>
    <property type="match status" value="1"/>
</dbReference>
<dbReference type="InterPro" id="IPR002078">
    <property type="entry name" value="Sigma_54_int"/>
</dbReference>
<evidence type="ECO:0000256" key="1">
    <source>
        <dbReference type="ARBA" id="ARBA00022741"/>
    </source>
</evidence>
<dbReference type="PROSITE" id="PS50045">
    <property type="entry name" value="SIGMA54_INTERACT_4"/>
    <property type="match status" value="1"/>
</dbReference>
<sequence length="594" mass="65851">MGYLYEIQTEVQHFAEVISEALSVETEIIDENMAVVGSTSYNALDYEARQSYPTEWSNSNAQISKHLFETKRPLVLADPGINPLCRDCTERNQCYYKAGLYYPILLKGTCYGVISLVAFNEQQRENIMKNSFSFMKFTRKMAEILASKVQELIVREELSSTNEYLKTIISSVHEGIIACNPEGIITCFNVTAEEKLGIESGAALGRQISEIVPESLLSAALKSQRSIYENSVEYHNAEGTAVHLVSNITLVKKEGRLLGAVESFNTDESLFRIAHRLLNTDTSASFQKIIGDSLVMREAKGRASAIAKSPSTVLITGESGTGKELFARAIHNSSLRSENPFIPVNCSAIPDPLLESELFGYDGGAFTGAKASGKPGIFEMAEKGTIFLDEIGDMPLNLQVKLLRVLQEKAVQHVGGTKNIDIDVRVIAATNQNLMAKIEKGEFRKDLFYRLNVIPLVIPSLRERSQDIPALAAFLCDKYAPILNRRITGISEEALRILCEYQWPGNVRELENAIEYAINYTFDGEVITAGSLPAWLSQQTNPSSPLSIEKMSEREKIKSLLIISGTSLEAKKQIAEILGVSLATLYRKIKKYDL</sequence>
<dbReference type="PROSITE" id="PS00675">
    <property type="entry name" value="SIGMA54_INTERACT_1"/>
    <property type="match status" value="1"/>
</dbReference>
<dbReference type="SMART" id="SM00382">
    <property type="entry name" value="AAA"/>
    <property type="match status" value="1"/>
</dbReference>
<keyword evidence="3" id="KW-0805">Transcription regulation</keyword>
<dbReference type="PANTHER" id="PTHR32071">
    <property type="entry name" value="TRANSCRIPTIONAL REGULATORY PROTEIN"/>
    <property type="match status" value="1"/>
</dbReference>
<dbReference type="Gene3D" id="3.30.450.20">
    <property type="entry name" value="PAS domain"/>
    <property type="match status" value="1"/>
</dbReference>
<dbReference type="CDD" id="cd00130">
    <property type="entry name" value="PAS"/>
    <property type="match status" value="1"/>
</dbReference>
<evidence type="ECO:0000313" key="9">
    <source>
        <dbReference type="Proteomes" id="UP000284841"/>
    </source>
</evidence>
<dbReference type="PROSITE" id="PS00688">
    <property type="entry name" value="SIGMA54_INTERACT_3"/>
    <property type="match status" value="1"/>
</dbReference>
<dbReference type="Gene3D" id="1.10.8.60">
    <property type="match status" value="1"/>
</dbReference>
<dbReference type="InterPro" id="IPR027417">
    <property type="entry name" value="P-loop_NTPase"/>
</dbReference>
<dbReference type="InterPro" id="IPR002197">
    <property type="entry name" value="HTH_Fis"/>
</dbReference>
<keyword evidence="5" id="KW-0804">Transcription</keyword>
<dbReference type="InterPro" id="IPR009057">
    <property type="entry name" value="Homeodomain-like_sf"/>
</dbReference>
<comment type="caution">
    <text evidence="8">The sequence shown here is derived from an EMBL/GenBank/DDBJ whole genome shotgun (WGS) entry which is preliminary data.</text>
</comment>
<dbReference type="CDD" id="cd00009">
    <property type="entry name" value="AAA"/>
    <property type="match status" value="1"/>
</dbReference>
<dbReference type="InterPro" id="IPR000014">
    <property type="entry name" value="PAS"/>
</dbReference>
<dbReference type="OrthoDB" id="9764280at2"/>
<dbReference type="Gene3D" id="3.40.50.300">
    <property type="entry name" value="P-loop containing nucleotide triphosphate hydrolases"/>
    <property type="match status" value="1"/>
</dbReference>
<dbReference type="PANTHER" id="PTHR32071:SF57">
    <property type="entry name" value="C4-DICARBOXYLATE TRANSPORT TRANSCRIPTIONAL REGULATORY PROTEIN DCTD"/>
    <property type="match status" value="1"/>
</dbReference>
<dbReference type="InterPro" id="IPR025944">
    <property type="entry name" value="Sigma_54_int_dom_CS"/>
</dbReference>
<feature type="domain" description="Sigma-54 factor interaction" evidence="6">
    <location>
        <begin position="289"/>
        <end position="519"/>
    </location>
</feature>
<evidence type="ECO:0000256" key="4">
    <source>
        <dbReference type="ARBA" id="ARBA00023125"/>
    </source>
</evidence>
<dbReference type="Gene3D" id="1.10.10.60">
    <property type="entry name" value="Homeodomain-like"/>
    <property type="match status" value="1"/>
</dbReference>
<name>A0A415E650_9FIRM</name>
<dbReference type="InterPro" id="IPR003593">
    <property type="entry name" value="AAA+_ATPase"/>
</dbReference>
<dbReference type="GO" id="GO:0006355">
    <property type="term" value="P:regulation of DNA-templated transcription"/>
    <property type="evidence" value="ECO:0007669"/>
    <property type="project" value="InterPro"/>
</dbReference>
<evidence type="ECO:0000313" key="8">
    <source>
        <dbReference type="EMBL" id="RHJ89252.1"/>
    </source>
</evidence>
<keyword evidence="4" id="KW-0238">DNA-binding</keyword>
<dbReference type="GO" id="GO:0005524">
    <property type="term" value="F:ATP binding"/>
    <property type="evidence" value="ECO:0007669"/>
    <property type="project" value="UniProtKB-KW"/>
</dbReference>
<dbReference type="GO" id="GO:0043565">
    <property type="term" value="F:sequence-specific DNA binding"/>
    <property type="evidence" value="ECO:0007669"/>
    <property type="project" value="InterPro"/>
</dbReference>
<reference evidence="8 9" key="1">
    <citation type="submission" date="2018-08" db="EMBL/GenBank/DDBJ databases">
        <title>A genome reference for cultivated species of the human gut microbiota.</title>
        <authorList>
            <person name="Zou Y."/>
            <person name="Xue W."/>
            <person name="Luo G."/>
        </authorList>
    </citation>
    <scope>NUCLEOTIDE SEQUENCE [LARGE SCALE GENOMIC DNA]</scope>
    <source>
        <strain evidence="8 9">AM07-24</strain>
    </source>
</reference>
<evidence type="ECO:0000256" key="5">
    <source>
        <dbReference type="ARBA" id="ARBA00023163"/>
    </source>
</evidence>
<dbReference type="Pfam" id="PF02954">
    <property type="entry name" value="HTH_8"/>
    <property type="match status" value="1"/>
</dbReference>
<keyword evidence="2" id="KW-0067">ATP-binding</keyword>
<proteinExistence type="predicted"/>
<evidence type="ECO:0000256" key="2">
    <source>
        <dbReference type="ARBA" id="ARBA00022840"/>
    </source>
</evidence>
<keyword evidence="9" id="KW-1185">Reference proteome</keyword>
<dbReference type="AlphaFoldDB" id="A0A415E650"/>
<dbReference type="NCBIfam" id="TIGR00229">
    <property type="entry name" value="sensory_box"/>
    <property type="match status" value="1"/>
</dbReference>
<dbReference type="InterPro" id="IPR025943">
    <property type="entry name" value="Sigma_54_int_dom_ATP-bd_2"/>
</dbReference>
<dbReference type="Pfam" id="PF00158">
    <property type="entry name" value="Sigma54_activat"/>
    <property type="match status" value="1"/>
</dbReference>
<dbReference type="STRING" id="1776384.GCA_900086585_02551"/>
<dbReference type="EMBL" id="QRMS01000001">
    <property type="protein sequence ID" value="RHJ89252.1"/>
    <property type="molecule type" value="Genomic_DNA"/>
</dbReference>
<evidence type="ECO:0000256" key="3">
    <source>
        <dbReference type="ARBA" id="ARBA00023015"/>
    </source>
</evidence>
<dbReference type="InterPro" id="IPR035965">
    <property type="entry name" value="PAS-like_dom_sf"/>
</dbReference>
<accession>A0A415E650</accession>
<dbReference type="SUPFAM" id="SSF52540">
    <property type="entry name" value="P-loop containing nucleoside triphosphate hydrolases"/>
    <property type="match status" value="1"/>
</dbReference>
<dbReference type="PROSITE" id="PS00676">
    <property type="entry name" value="SIGMA54_INTERACT_2"/>
    <property type="match status" value="1"/>
</dbReference>
<dbReference type="InterPro" id="IPR058031">
    <property type="entry name" value="AAA_lid_NorR"/>
</dbReference>
<feature type="domain" description="PAS" evidence="7">
    <location>
        <begin position="161"/>
        <end position="231"/>
    </location>
</feature>
<protein>
    <submittedName>
        <fullName evidence="8">AAA family ATPase</fullName>
    </submittedName>
</protein>
<evidence type="ECO:0000259" key="7">
    <source>
        <dbReference type="PROSITE" id="PS50112"/>
    </source>
</evidence>